<dbReference type="Proteomes" id="UP000231162">
    <property type="component" value="Unassembled WGS sequence"/>
</dbReference>
<name>A0A2M6R7V3_9BACT</name>
<comment type="caution">
    <text evidence="2">The sequence shown here is derived from an EMBL/GenBank/DDBJ whole genome shotgun (WGS) entry which is preliminary data.</text>
</comment>
<dbReference type="EMBL" id="PEZX01000045">
    <property type="protein sequence ID" value="PIS06629.1"/>
    <property type="molecule type" value="Genomic_DNA"/>
</dbReference>
<evidence type="ECO:0000256" key="1">
    <source>
        <dbReference type="SAM" id="MobiDB-lite"/>
    </source>
</evidence>
<gene>
    <name evidence="2" type="ORF">COT79_03625</name>
</gene>
<reference evidence="3" key="1">
    <citation type="submission" date="2017-09" db="EMBL/GenBank/DDBJ databases">
        <title>Depth-based differentiation of microbial function through sediment-hosted aquifers and enrichment of novel symbionts in the deep terrestrial subsurface.</title>
        <authorList>
            <person name="Probst A.J."/>
            <person name="Ladd B."/>
            <person name="Jarett J.K."/>
            <person name="Geller-Mcgrath D.E."/>
            <person name="Sieber C.M.K."/>
            <person name="Emerson J.B."/>
            <person name="Anantharaman K."/>
            <person name="Thomas B.C."/>
            <person name="Malmstrom R."/>
            <person name="Stieglmeier M."/>
            <person name="Klingl A."/>
            <person name="Woyke T."/>
            <person name="Ryan C.M."/>
            <person name="Banfield J.F."/>
        </authorList>
    </citation>
    <scope>NUCLEOTIDE SEQUENCE [LARGE SCALE GENOMIC DNA]</scope>
</reference>
<organism evidence="2 3">
    <name type="scientific">Candidatus Berkelbacteria bacterium CG10_big_fil_rev_8_21_14_0_10_43_14</name>
    <dbReference type="NCBI Taxonomy" id="1974515"/>
    <lineage>
        <taxon>Bacteria</taxon>
        <taxon>Candidatus Berkelbacteria</taxon>
    </lineage>
</organism>
<feature type="region of interest" description="Disordered" evidence="1">
    <location>
        <begin position="1"/>
        <end position="32"/>
    </location>
</feature>
<evidence type="ECO:0000313" key="2">
    <source>
        <dbReference type="EMBL" id="PIS06629.1"/>
    </source>
</evidence>
<accession>A0A2M6R7V3</accession>
<proteinExistence type="predicted"/>
<dbReference type="AlphaFoldDB" id="A0A2M6R7V3"/>
<evidence type="ECO:0000313" key="3">
    <source>
        <dbReference type="Proteomes" id="UP000231162"/>
    </source>
</evidence>
<sequence length="200" mass="22305">MPIESKGGYMPPCAEDWKAPETGGGLKVDSSVEEVGSIEKSRAEQERIDHFKLSENCGVAAYAELTGNVPKEKIDKIYESQGILRHSVDRGALFHGELNFAPNIPVRNVQDYIQAFKDNIEQNKQIAEKIEATPPEAVDEINKKYGTTSENWKYKLFAHKKENYEAWIEESRATLEGFGNAAMESGDNATHELVKNALST</sequence>
<protein>
    <submittedName>
        <fullName evidence="2">Uncharacterized protein</fullName>
    </submittedName>
</protein>